<gene>
    <name evidence="1" type="ORF">F4820DRAFT_452200</name>
</gene>
<reference evidence="1 2" key="1">
    <citation type="journal article" date="2022" name="New Phytol.">
        <title>Ecological generalism drives hyperdiversity of secondary metabolite gene clusters in xylarialean endophytes.</title>
        <authorList>
            <person name="Franco M.E.E."/>
            <person name="Wisecaver J.H."/>
            <person name="Arnold A.E."/>
            <person name="Ju Y.M."/>
            <person name="Slot J.C."/>
            <person name="Ahrendt S."/>
            <person name="Moore L.P."/>
            <person name="Eastman K.E."/>
            <person name="Scott K."/>
            <person name="Konkel Z."/>
            <person name="Mondo S.J."/>
            <person name="Kuo A."/>
            <person name="Hayes R.D."/>
            <person name="Haridas S."/>
            <person name="Andreopoulos B."/>
            <person name="Riley R."/>
            <person name="LaButti K."/>
            <person name="Pangilinan J."/>
            <person name="Lipzen A."/>
            <person name="Amirebrahimi M."/>
            <person name="Yan J."/>
            <person name="Adam C."/>
            <person name="Keymanesh K."/>
            <person name="Ng V."/>
            <person name="Louie K."/>
            <person name="Northen T."/>
            <person name="Drula E."/>
            <person name="Henrissat B."/>
            <person name="Hsieh H.M."/>
            <person name="Youens-Clark K."/>
            <person name="Lutzoni F."/>
            <person name="Miadlikowska J."/>
            <person name="Eastwood D.C."/>
            <person name="Hamelin R.C."/>
            <person name="Grigoriev I.V."/>
            <person name="U'Ren J.M."/>
        </authorList>
    </citation>
    <scope>NUCLEOTIDE SEQUENCE [LARGE SCALE GENOMIC DNA]</scope>
    <source>
        <strain evidence="1 2">CBS 119005</strain>
    </source>
</reference>
<evidence type="ECO:0000313" key="1">
    <source>
        <dbReference type="EMBL" id="KAI4861184.1"/>
    </source>
</evidence>
<proteinExistence type="predicted"/>
<protein>
    <submittedName>
        <fullName evidence="1">Uncharacterized protein</fullName>
    </submittedName>
</protein>
<comment type="caution">
    <text evidence="1">The sequence shown here is derived from an EMBL/GenBank/DDBJ whole genome shotgun (WGS) entry which is preliminary data.</text>
</comment>
<keyword evidence="2" id="KW-1185">Reference proteome</keyword>
<dbReference type="EMBL" id="MU393560">
    <property type="protein sequence ID" value="KAI4861184.1"/>
    <property type="molecule type" value="Genomic_DNA"/>
</dbReference>
<evidence type="ECO:0000313" key="2">
    <source>
        <dbReference type="Proteomes" id="UP001497700"/>
    </source>
</evidence>
<name>A0ACB9YPC2_9PEZI</name>
<sequence>MKCLVTSEGKSRLDEHLRKVVCHHGIDDSLYEEEYTITVSEGRRVFCLFTPVTMNFTRPRPFEASDAQEIEIIIGKGVFSFEKYDAAKHSDVRLFNSRVVHEVKGKATDNPYVGNLRLPGQLWNMRHATKVAGGMPESIPEM</sequence>
<accession>A0ACB9YPC2</accession>
<organism evidence="1 2">
    <name type="scientific">Hypoxylon rubiginosum</name>
    <dbReference type="NCBI Taxonomy" id="110542"/>
    <lineage>
        <taxon>Eukaryota</taxon>
        <taxon>Fungi</taxon>
        <taxon>Dikarya</taxon>
        <taxon>Ascomycota</taxon>
        <taxon>Pezizomycotina</taxon>
        <taxon>Sordariomycetes</taxon>
        <taxon>Xylariomycetidae</taxon>
        <taxon>Xylariales</taxon>
        <taxon>Hypoxylaceae</taxon>
        <taxon>Hypoxylon</taxon>
    </lineage>
</organism>
<dbReference type="Proteomes" id="UP001497700">
    <property type="component" value="Unassembled WGS sequence"/>
</dbReference>